<name>R2QGS3_9ENTE</name>
<protein>
    <recommendedName>
        <fullName evidence="3">Aldose 1-epimerase</fullName>
    </recommendedName>
</protein>
<dbReference type="GO" id="GO:0005975">
    <property type="term" value="P:carbohydrate metabolic process"/>
    <property type="evidence" value="ECO:0007669"/>
    <property type="project" value="InterPro"/>
</dbReference>
<dbReference type="InterPro" id="IPR011013">
    <property type="entry name" value="Gal_mutarotase_sf_dom"/>
</dbReference>
<dbReference type="Proteomes" id="UP000013782">
    <property type="component" value="Unassembled WGS sequence"/>
</dbReference>
<dbReference type="HOGENOM" id="CLU_057834_1_0_9"/>
<dbReference type="GO" id="GO:0016853">
    <property type="term" value="F:isomerase activity"/>
    <property type="evidence" value="ECO:0007669"/>
    <property type="project" value="InterPro"/>
</dbReference>
<evidence type="ECO:0000313" key="2">
    <source>
        <dbReference type="Proteomes" id="UP000013782"/>
    </source>
</evidence>
<dbReference type="Gene3D" id="2.70.98.10">
    <property type="match status" value="1"/>
</dbReference>
<dbReference type="InterPro" id="IPR037481">
    <property type="entry name" value="LacX"/>
</dbReference>
<dbReference type="InterPro" id="IPR008183">
    <property type="entry name" value="Aldose_1/G6P_1-epimerase"/>
</dbReference>
<gene>
    <name evidence="1" type="ORF">UAU_02128</name>
</gene>
<dbReference type="PATRIC" id="fig|1158607.3.peg.2101"/>
<proteinExistence type="predicted"/>
<evidence type="ECO:0008006" key="3">
    <source>
        <dbReference type="Google" id="ProtNLM"/>
    </source>
</evidence>
<dbReference type="AlphaFoldDB" id="R2QGS3"/>
<accession>R2QGS3</accession>
<dbReference type="OrthoDB" id="9795355at2"/>
<organism evidence="1 2">
    <name type="scientific">Enterococcus pallens ATCC BAA-351</name>
    <dbReference type="NCBI Taxonomy" id="1158607"/>
    <lineage>
        <taxon>Bacteria</taxon>
        <taxon>Bacillati</taxon>
        <taxon>Bacillota</taxon>
        <taxon>Bacilli</taxon>
        <taxon>Lactobacillales</taxon>
        <taxon>Enterococcaceae</taxon>
        <taxon>Enterococcus</taxon>
    </lineage>
</organism>
<reference evidence="1 2" key="1">
    <citation type="submission" date="2013-02" db="EMBL/GenBank/DDBJ databases">
        <title>The Genome Sequence of Enterococcus pallens BAA-351.</title>
        <authorList>
            <consortium name="The Broad Institute Genome Sequencing Platform"/>
            <consortium name="The Broad Institute Genome Sequencing Center for Infectious Disease"/>
            <person name="Earl A.M."/>
            <person name="Gilmore M.S."/>
            <person name="Lebreton F."/>
            <person name="Walker B."/>
            <person name="Young S.K."/>
            <person name="Zeng Q."/>
            <person name="Gargeya S."/>
            <person name="Fitzgerald M."/>
            <person name="Haas B."/>
            <person name="Abouelleil A."/>
            <person name="Alvarado L."/>
            <person name="Arachchi H.M."/>
            <person name="Berlin A.M."/>
            <person name="Chapman S.B."/>
            <person name="Dewar J."/>
            <person name="Goldberg J."/>
            <person name="Griggs A."/>
            <person name="Gujja S."/>
            <person name="Hansen M."/>
            <person name="Howarth C."/>
            <person name="Imamovic A."/>
            <person name="Larimer J."/>
            <person name="McCowan C."/>
            <person name="Murphy C."/>
            <person name="Neiman D."/>
            <person name="Pearson M."/>
            <person name="Priest M."/>
            <person name="Roberts A."/>
            <person name="Saif S."/>
            <person name="Shea T."/>
            <person name="Sisk P."/>
            <person name="Sykes S."/>
            <person name="Wortman J."/>
            <person name="Nusbaum C."/>
            <person name="Birren B."/>
        </authorList>
    </citation>
    <scope>NUCLEOTIDE SEQUENCE [LARGE SCALE GENOMIC DNA]</scope>
    <source>
        <strain evidence="1 2">ATCC BAA-351</strain>
    </source>
</reference>
<comment type="caution">
    <text evidence="1">The sequence shown here is derived from an EMBL/GenBank/DDBJ whole genome shotgun (WGS) entry which is preliminary data.</text>
</comment>
<dbReference type="SUPFAM" id="SSF74650">
    <property type="entry name" value="Galactose mutarotase-like"/>
    <property type="match status" value="1"/>
</dbReference>
<dbReference type="RefSeq" id="WP_010757119.1">
    <property type="nucleotide sequence ID" value="NZ_ASWD01000001.1"/>
</dbReference>
<evidence type="ECO:0000313" key="1">
    <source>
        <dbReference type="EMBL" id="EOH94393.1"/>
    </source>
</evidence>
<dbReference type="EMBL" id="AJAQ01000015">
    <property type="protein sequence ID" value="EOH94393.1"/>
    <property type="molecule type" value="Genomic_DNA"/>
</dbReference>
<dbReference type="STRING" id="160454.RV10_GL001811"/>
<dbReference type="GO" id="GO:0030246">
    <property type="term" value="F:carbohydrate binding"/>
    <property type="evidence" value="ECO:0007669"/>
    <property type="project" value="InterPro"/>
</dbReference>
<dbReference type="CDD" id="cd09024">
    <property type="entry name" value="Aldose_epim_lacX"/>
    <property type="match status" value="1"/>
</dbReference>
<dbReference type="eggNOG" id="COG2017">
    <property type="taxonomic scope" value="Bacteria"/>
</dbReference>
<dbReference type="Pfam" id="PF01263">
    <property type="entry name" value="Aldose_epim"/>
    <property type="match status" value="1"/>
</dbReference>
<keyword evidence="2" id="KW-1185">Reference proteome</keyword>
<sequence length="289" mass="33704">MTVIIFNDSLTATISEKGAELVSLKSNGIEYIWQGNPTYWKWHAPILFPFIGRLKNNHYSYKGQQYQMPENGFARDCLFDLVEQTNEYAIFSLSSNPETLKIYPFIFHLTVKYEIWGEGLRVHYNLQNLGEEEMIFALGSRPAFNLPLKEEHKFEDYYFSFLPSKCRINMPLEEQFVNLEQRTLGQTNTYLGINHELFSNHSLIYETRGFNAFTIETEDCPHNVTVAYKNIPYVSLWSPYPEKAPFVCIEPWCGLVETTDSNGRLEDKVGMNRLPAEEQFKTQYSIIIH</sequence>
<dbReference type="InterPro" id="IPR014718">
    <property type="entry name" value="GH-type_carb-bd"/>
</dbReference>